<protein>
    <submittedName>
        <fullName evidence="1">Uncharacterized protein</fullName>
    </submittedName>
</protein>
<reference evidence="1" key="1">
    <citation type="submission" date="2009-11" db="EMBL/GenBank/DDBJ databases">
        <authorList>
            <person name="Rhee S.-K."/>
            <person name="Park S.-J."/>
        </authorList>
    </citation>
    <scope>NUCLEOTIDE SEQUENCE</scope>
</reference>
<evidence type="ECO:0000313" key="1">
    <source>
        <dbReference type="EMBL" id="ADB12537.1"/>
    </source>
</evidence>
<dbReference type="EMBL" id="GU177851">
    <property type="protein sequence ID" value="ADB12537.1"/>
    <property type="molecule type" value="Genomic_DNA"/>
</dbReference>
<organism evidence="1">
    <name type="scientific">uncultured bacterium 9F08</name>
    <dbReference type="NCBI Taxonomy" id="697051"/>
    <lineage>
        <taxon>Bacteria</taxon>
        <taxon>environmental samples</taxon>
    </lineage>
</organism>
<accession>D2XIS8</accession>
<proteinExistence type="predicted"/>
<name>D2XIS8_9BACT</name>
<dbReference type="AlphaFoldDB" id="D2XIS8"/>
<reference evidence="1" key="2">
    <citation type="journal article" date="2010" name="J. Microbiol.">
        <title>Metagenomic assessment of a sulfur-oxidizing enrichment culture derived from marine sediment.</title>
        <authorList>
            <person name="Jung M.Y."/>
            <person name="Pham V."/>
            <person name="Park S.J."/>
            <person name="Kim S.J."/>
            <person name="Chae J.C."/>
            <person name="Roh Y."/>
            <person name="Rhee S.K."/>
        </authorList>
    </citation>
    <scope>NUCLEOTIDE SEQUENCE</scope>
</reference>
<sequence>MTVLPTGRCASSRCRAFAPARSSNRYSRGLRRVRWISSSVPTSCCRRGSATSDWEW</sequence>